<evidence type="ECO:0008006" key="4">
    <source>
        <dbReference type="Google" id="ProtNLM"/>
    </source>
</evidence>
<evidence type="ECO:0000256" key="1">
    <source>
        <dbReference type="SAM" id="MobiDB-lite"/>
    </source>
</evidence>
<dbReference type="EMBL" id="BQNB010021385">
    <property type="protein sequence ID" value="GJU05863.1"/>
    <property type="molecule type" value="Genomic_DNA"/>
</dbReference>
<feature type="region of interest" description="Disordered" evidence="1">
    <location>
        <begin position="402"/>
        <end position="421"/>
    </location>
</feature>
<feature type="region of interest" description="Disordered" evidence="1">
    <location>
        <begin position="169"/>
        <end position="201"/>
    </location>
</feature>
<name>A0ABQ5J2R7_9ASTR</name>
<reference evidence="2" key="2">
    <citation type="submission" date="2022-01" db="EMBL/GenBank/DDBJ databases">
        <authorList>
            <person name="Yamashiro T."/>
            <person name="Shiraishi A."/>
            <person name="Satake H."/>
            <person name="Nakayama K."/>
        </authorList>
    </citation>
    <scope>NUCLEOTIDE SEQUENCE</scope>
</reference>
<protein>
    <recommendedName>
        <fullName evidence="4">Retrotransposon gag domain-containing protein</fullName>
    </recommendedName>
</protein>
<accession>A0ABQ5J2R7</accession>
<dbReference type="PANTHER" id="PTHR34222">
    <property type="entry name" value="GAG_PRE-INTEGRS DOMAIN-CONTAINING PROTEIN"/>
    <property type="match status" value="1"/>
</dbReference>
<sequence length="421" mass="47178">MNSVSLDFYMGLVYSDNVADVWKELESTYDKVDGPAIFILLQKVNNVKQGGTSVADYYHRLNSLWREFDALTKLPKCVCEVKCCCDASKELSLHQQLMKLMQFLMCLDDCYQPFRSTLLTRDPLPEVKDAYTIVSREESHKGIPETSNANELKMSDTSFAAKSINNNRRFFNNNNNGTRGSNNNNMNKGPNANLNNDKQSSASVSSTGFTFEQIQKLLSLINDNSTRSVHANMTDANQHLTVSTVGMFNVIDITSLKITIGYPNGTLDTISHVGNLKLCNNVVLYDVLVFFGYCVSLLSVNKLIRDSKIYVGFDEDKCYIQDLKKEKVLGTGSESRRLYLFDIDKVNNVEPQSLNDEGKAPSVVDGSDLSSEFDTTDTAHNLYHEEGVTTTQVDENIIFEDNRHDVSSPSGSRSILQPYEV</sequence>
<reference evidence="2" key="1">
    <citation type="journal article" date="2022" name="Int. J. Mol. Sci.">
        <title>Draft Genome of Tanacetum Coccineum: Genomic Comparison of Closely Related Tanacetum-Family Plants.</title>
        <authorList>
            <person name="Yamashiro T."/>
            <person name="Shiraishi A."/>
            <person name="Nakayama K."/>
            <person name="Satake H."/>
        </authorList>
    </citation>
    <scope>NUCLEOTIDE SEQUENCE</scope>
</reference>
<evidence type="ECO:0000313" key="3">
    <source>
        <dbReference type="Proteomes" id="UP001151760"/>
    </source>
</evidence>
<comment type="caution">
    <text evidence="2">The sequence shown here is derived from an EMBL/GenBank/DDBJ whole genome shotgun (WGS) entry which is preliminary data.</text>
</comment>
<proteinExistence type="predicted"/>
<evidence type="ECO:0000313" key="2">
    <source>
        <dbReference type="EMBL" id="GJU05863.1"/>
    </source>
</evidence>
<dbReference type="Proteomes" id="UP001151760">
    <property type="component" value="Unassembled WGS sequence"/>
</dbReference>
<organism evidence="2 3">
    <name type="scientific">Tanacetum coccineum</name>
    <dbReference type="NCBI Taxonomy" id="301880"/>
    <lineage>
        <taxon>Eukaryota</taxon>
        <taxon>Viridiplantae</taxon>
        <taxon>Streptophyta</taxon>
        <taxon>Embryophyta</taxon>
        <taxon>Tracheophyta</taxon>
        <taxon>Spermatophyta</taxon>
        <taxon>Magnoliopsida</taxon>
        <taxon>eudicotyledons</taxon>
        <taxon>Gunneridae</taxon>
        <taxon>Pentapetalae</taxon>
        <taxon>asterids</taxon>
        <taxon>campanulids</taxon>
        <taxon>Asterales</taxon>
        <taxon>Asteraceae</taxon>
        <taxon>Asteroideae</taxon>
        <taxon>Anthemideae</taxon>
        <taxon>Anthemidinae</taxon>
        <taxon>Tanacetum</taxon>
    </lineage>
</organism>
<keyword evidence="3" id="KW-1185">Reference proteome</keyword>
<dbReference type="PANTHER" id="PTHR34222:SF99">
    <property type="entry name" value="PROTEIN, PUTATIVE-RELATED"/>
    <property type="match status" value="1"/>
</dbReference>
<gene>
    <name evidence="2" type="ORF">Tco_1122293</name>
</gene>
<feature type="compositionally biased region" description="Low complexity" evidence="1">
    <location>
        <begin position="169"/>
        <end position="196"/>
    </location>
</feature>